<dbReference type="PANTHER" id="PTHR22840:SF12">
    <property type="entry name" value="WD REPEAT-CONTAINING PROTEIN 36"/>
    <property type="match status" value="1"/>
</dbReference>
<dbReference type="Proteomes" id="UP000004810">
    <property type="component" value="Unassembled WGS sequence"/>
</dbReference>
<dbReference type="Gene3D" id="2.130.10.10">
    <property type="entry name" value="YVTN repeat-like/Quinoprotein amine dehydrogenase"/>
    <property type="match status" value="2"/>
</dbReference>
<dbReference type="InterPro" id="IPR015943">
    <property type="entry name" value="WD40/YVTN_repeat-like_dom_sf"/>
</dbReference>
<dbReference type="GO" id="GO:0034388">
    <property type="term" value="C:Pwp2p-containing subcomplex of 90S preribosome"/>
    <property type="evidence" value="ECO:0007669"/>
    <property type="project" value="TreeGrafter"/>
</dbReference>
<comment type="caution">
    <text evidence="1">The sequence shown here is derived from an EMBL/GenBank/DDBJ whole genome shotgun (WGS) entry which is preliminary data.</text>
</comment>
<evidence type="ECO:0000313" key="2">
    <source>
        <dbReference type="Proteomes" id="UP000004810"/>
    </source>
</evidence>
<accession>J9DZ02</accession>
<gene>
    <name evidence="1" type="ORF">WUBG_19280</name>
</gene>
<evidence type="ECO:0000313" key="1">
    <source>
        <dbReference type="EMBL" id="EJW69812.1"/>
    </source>
</evidence>
<proteinExistence type="predicted"/>
<feature type="non-terminal residue" evidence="1">
    <location>
        <position position="91"/>
    </location>
</feature>
<organism evidence="1 2">
    <name type="scientific">Wuchereria bancrofti</name>
    <dbReference type="NCBI Taxonomy" id="6293"/>
    <lineage>
        <taxon>Eukaryota</taxon>
        <taxon>Metazoa</taxon>
        <taxon>Ecdysozoa</taxon>
        <taxon>Nematoda</taxon>
        <taxon>Chromadorea</taxon>
        <taxon>Rhabditida</taxon>
        <taxon>Spirurina</taxon>
        <taxon>Spiruromorpha</taxon>
        <taxon>Filarioidea</taxon>
        <taxon>Onchocercidae</taxon>
        <taxon>Wuchereria</taxon>
    </lineage>
</organism>
<dbReference type="GO" id="GO:0006364">
    <property type="term" value="P:rRNA processing"/>
    <property type="evidence" value="ECO:0007669"/>
    <property type="project" value="TreeGrafter"/>
</dbReference>
<reference evidence="2" key="1">
    <citation type="submission" date="2012-08" db="EMBL/GenBank/DDBJ databases">
        <title>The Genome Sequence of Wuchereria bancrofti.</title>
        <authorList>
            <person name="Nutman T.B."/>
            <person name="Fink D.L."/>
            <person name="Russ C."/>
            <person name="Young S."/>
            <person name="Zeng Q."/>
            <person name="Koehrsen M."/>
            <person name="Alvarado L."/>
            <person name="Berlin A."/>
            <person name="Chapman S.B."/>
            <person name="Chen Z."/>
            <person name="Freedman E."/>
            <person name="Gellesch M."/>
            <person name="Goldberg J."/>
            <person name="Griggs A."/>
            <person name="Gujja S."/>
            <person name="Heilman E.R."/>
            <person name="Heiman D."/>
            <person name="Hepburn T."/>
            <person name="Howarth C."/>
            <person name="Jen D."/>
            <person name="Larson L."/>
            <person name="Lewis B."/>
            <person name="Mehta T."/>
            <person name="Park D."/>
            <person name="Pearson M."/>
            <person name="Roberts A."/>
            <person name="Saif S."/>
            <person name="Shea T."/>
            <person name="Shenoy N."/>
            <person name="Sisk P."/>
            <person name="Stolte C."/>
            <person name="Sykes S."/>
            <person name="Walk T."/>
            <person name="White J."/>
            <person name="Yandava C."/>
            <person name="Haas B."/>
            <person name="Henn M.R."/>
            <person name="Nusbaum C."/>
            <person name="Birren B."/>
        </authorList>
    </citation>
    <scope>NUCLEOTIDE SEQUENCE [LARGE SCALE GENOMIC DNA]</scope>
    <source>
        <strain evidence="2">NA</strain>
    </source>
</reference>
<dbReference type="EMBL" id="ADBV01025533">
    <property type="protein sequence ID" value="EJW69812.1"/>
    <property type="molecule type" value="Genomic_DNA"/>
</dbReference>
<dbReference type="PANTHER" id="PTHR22840">
    <property type="entry name" value="WD REPEAT-CONTAINING PROTEIN 36"/>
    <property type="match status" value="1"/>
</dbReference>
<evidence type="ECO:0008006" key="3">
    <source>
        <dbReference type="Google" id="ProtNLM"/>
    </source>
</evidence>
<dbReference type="AlphaFoldDB" id="J9DZ02"/>
<protein>
    <recommendedName>
        <fullName evidence="3">CNH domain-containing protein</fullName>
    </recommendedName>
</protein>
<sequence>MERQQSRLFIPYKALGEVCSSVPPAFRVLPRKRNESYVICAVGNVVIQYLCENLRVISVSNVLPARINVVAADSHYIYAATGTRIAILYLA</sequence>
<name>J9DZ02_WUCBA</name>
<dbReference type="GO" id="GO:0032040">
    <property type="term" value="C:small-subunit processome"/>
    <property type="evidence" value="ECO:0007669"/>
    <property type="project" value="TreeGrafter"/>
</dbReference>